<dbReference type="CDD" id="cd16377">
    <property type="entry name" value="23S_rRNA_IVP_like"/>
    <property type="match status" value="1"/>
</dbReference>
<evidence type="ECO:0000313" key="1">
    <source>
        <dbReference type="EMBL" id="MFC4739642.1"/>
    </source>
</evidence>
<name>A0ABV9P6G4_9FLAO</name>
<dbReference type="RefSeq" id="WP_379739466.1">
    <property type="nucleotide sequence ID" value="NZ_JBHSGW010000004.1"/>
</dbReference>
<dbReference type="PANTHER" id="PTHR38471">
    <property type="entry name" value="FOUR HELIX BUNDLE PROTEIN"/>
    <property type="match status" value="1"/>
</dbReference>
<protein>
    <submittedName>
        <fullName evidence="1">Four helix bundle protein</fullName>
    </submittedName>
</protein>
<dbReference type="NCBIfam" id="TIGR02436">
    <property type="entry name" value="four helix bundle protein"/>
    <property type="match status" value="1"/>
</dbReference>
<evidence type="ECO:0000313" key="2">
    <source>
        <dbReference type="Proteomes" id="UP001595885"/>
    </source>
</evidence>
<organism evidence="1 2">
    <name type="scientific">Flavobacterium ponti</name>
    <dbReference type="NCBI Taxonomy" id="665133"/>
    <lineage>
        <taxon>Bacteria</taxon>
        <taxon>Pseudomonadati</taxon>
        <taxon>Bacteroidota</taxon>
        <taxon>Flavobacteriia</taxon>
        <taxon>Flavobacteriales</taxon>
        <taxon>Flavobacteriaceae</taxon>
        <taxon>Flavobacterium</taxon>
    </lineage>
</organism>
<comment type="caution">
    <text evidence="1">The sequence shown here is derived from an EMBL/GenBank/DDBJ whole genome shotgun (WGS) entry which is preliminary data.</text>
</comment>
<accession>A0ABV9P6G4</accession>
<dbReference type="InterPro" id="IPR036583">
    <property type="entry name" value="23S_rRNA_IVS_sf"/>
</dbReference>
<dbReference type="SUPFAM" id="SSF158446">
    <property type="entry name" value="IVS-encoded protein-like"/>
    <property type="match status" value="1"/>
</dbReference>
<dbReference type="Pfam" id="PF05635">
    <property type="entry name" value="23S_rRNA_IVP"/>
    <property type="match status" value="1"/>
</dbReference>
<keyword evidence="2" id="KW-1185">Reference proteome</keyword>
<gene>
    <name evidence="1" type="ORF">ACFO3U_06505</name>
</gene>
<proteinExistence type="predicted"/>
<dbReference type="EMBL" id="JBHSGW010000004">
    <property type="protein sequence ID" value="MFC4739642.1"/>
    <property type="molecule type" value="Genomic_DNA"/>
</dbReference>
<dbReference type="InterPro" id="IPR012657">
    <property type="entry name" value="23S_rRNA-intervening_sequence"/>
</dbReference>
<sequence length="120" mass="13794">MYVFSFEKLDVWKESIDFSKSIYLLTSNFPEAEKYGLTSQLRRATVSICSNIAEGTSRFSSKDKAHFISMSFSSTMEVLNQLILAFELKFITEEEYSIARSQIESISNKLNSLRKHILNS</sequence>
<reference evidence="2" key="1">
    <citation type="journal article" date="2019" name="Int. J. Syst. Evol. Microbiol.">
        <title>The Global Catalogue of Microorganisms (GCM) 10K type strain sequencing project: providing services to taxonomists for standard genome sequencing and annotation.</title>
        <authorList>
            <consortium name="The Broad Institute Genomics Platform"/>
            <consortium name="The Broad Institute Genome Sequencing Center for Infectious Disease"/>
            <person name="Wu L."/>
            <person name="Ma J."/>
        </authorList>
    </citation>
    <scope>NUCLEOTIDE SEQUENCE [LARGE SCALE GENOMIC DNA]</scope>
    <source>
        <strain evidence="2">CCUG 50349</strain>
    </source>
</reference>
<dbReference type="Proteomes" id="UP001595885">
    <property type="component" value="Unassembled WGS sequence"/>
</dbReference>
<dbReference type="PANTHER" id="PTHR38471:SF2">
    <property type="entry name" value="FOUR HELIX BUNDLE PROTEIN"/>
    <property type="match status" value="1"/>
</dbReference>
<dbReference type="Gene3D" id="1.20.1440.60">
    <property type="entry name" value="23S rRNA-intervening sequence"/>
    <property type="match status" value="1"/>
</dbReference>